<name>B9WEU5_CANDC</name>
<keyword evidence="1" id="KW-0472">Membrane</keyword>
<dbReference type="InterPro" id="IPR001138">
    <property type="entry name" value="Zn2Cys6_DnaBD"/>
</dbReference>
<dbReference type="PROSITE" id="PS50048">
    <property type="entry name" value="ZN2_CY6_FUNGAL_2"/>
    <property type="match status" value="1"/>
</dbReference>
<feature type="transmembrane region" description="Helical" evidence="1">
    <location>
        <begin position="399"/>
        <end position="418"/>
    </location>
</feature>
<dbReference type="Proteomes" id="UP000002605">
    <property type="component" value="Chromosome 3"/>
</dbReference>
<keyword evidence="5" id="KW-1185">Reference proteome</keyword>
<reference evidence="4 5" key="1">
    <citation type="journal article" date="2009" name="Genome Res.">
        <title>Comparative genomics of the fungal pathogens Candida dubliniensis and Candida albicans.</title>
        <authorList>
            <person name="Jackson A.P."/>
            <person name="Gamble J.A."/>
            <person name="Yeomans T."/>
            <person name="Moran G.P."/>
            <person name="Saunders D."/>
            <person name="Harris D."/>
            <person name="Aslett M."/>
            <person name="Barrell J.F."/>
            <person name="Butler G."/>
            <person name="Citiulo F."/>
            <person name="Coleman D.C."/>
            <person name="de Groot P.W.J."/>
            <person name="Goodwin T.J."/>
            <person name="Quail M.A."/>
            <person name="McQuillan J."/>
            <person name="Munro C.A."/>
            <person name="Pain A."/>
            <person name="Poulter R.T."/>
            <person name="Rajandream M.A."/>
            <person name="Renauld H."/>
            <person name="Spiering M.J."/>
            <person name="Tivey A."/>
            <person name="Gow N.A.R."/>
            <person name="Barrell B."/>
            <person name="Sullivan D.J."/>
            <person name="Berriman M."/>
        </authorList>
    </citation>
    <scope>NUCLEOTIDE SEQUENCE [LARGE SCALE GENOMIC DNA]</scope>
    <source>
        <strain evidence="5">CD36 / ATCC MYA-646 / CBS 7987 / NCPF 3949 / NRRL Y-17841</strain>
    </source>
</reference>
<evidence type="ECO:0000313" key="5">
    <source>
        <dbReference type="Proteomes" id="UP000002605"/>
    </source>
</evidence>
<dbReference type="eggNOG" id="ENOG502R6NR">
    <property type="taxonomic scope" value="Eukaryota"/>
</dbReference>
<dbReference type="PANTHER" id="PTHR47657">
    <property type="entry name" value="STEROL REGULATORY ELEMENT-BINDING PROTEIN ECM22"/>
    <property type="match status" value="1"/>
</dbReference>
<evidence type="ECO:0000313" key="4">
    <source>
        <dbReference type="EMBL" id="CAX43207.1"/>
    </source>
</evidence>
<dbReference type="PROSITE" id="PS00463">
    <property type="entry name" value="ZN2_CY6_FUNGAL_1"/>
    <property type="match status" value="1"/>
</dbReference>
<dbReference type="AlphaFoldDB" id="B9WEU5"/>
<protein>
    <submittedName>
        <fullName evidence="4">Zinc finger-containing transcription factor, putative</fullName>
    </submittedName>
</protein>
<dbReference type="KEGG" id="cdu:CD36_87120"/>
<dbReference type="SMART" id="SM00066">
    <property type="entry name" value="GAL4"/>
    <property type="match status" value="1"/>
</dbReference>
<keyword evidence="1" id="KW-1133">Transmembrane helix</keyword>
<organism evidence="4 5">
    <name type="scientific">Candida dubliniensis (strain CD36 / ATCC MYA-646 / CBS 7987 / NCPF 3949 / NRRL Y-17841)</name>
    <name type="common">Yeast</name>
    <dbReference type="NCBI Taxonomy" id="573826"/>
    <lineage>
        <taxon>Eukaryota</taxon>
        <taxon>Fungi</taxon>
        <taxon>Dikarya</taxon>
        <taxon>Ascomycota</taxon>
        <taxon>Saccharomycotina</taxon>
        <taxon>Pichiomycetes</taxon>
        <taxon>Debaryomycetaceae</taxon>
        <taxon>Candida/Lodderomyces clade</taxon>
        <taxon>Candida</taxon>
    </lineage>
</organism>
<dbReference type="InterPro" id="IPR052400">
    <property type="entry name" value="Zn2-C6_fungal_TF"/>
</dbReference>
<sequence>MSKKRTTIKRSRNGCLSCKKLRIKCNESKPTCEYCLHTNRECIYTIPKLQEYLDTFSTSLEILEAISTSDQLLLLSTTTTTTTTLITEYSLPIEKDYLYRELILTQPTSILGISKFELKLLKFYDYKCISNFFSYNNNQQIHNTWKYKIPQLFNQSKLIKNSIFALTSMILQSTLININFNDYLQINQIENNLFNSTLQYFFNVLNQTKSIINNNNKEDDDDDANFIDFQNVITAKELTVSSTILFTMLAINPNKLLPLISFDQSQSDFLSISKGIVLIITKSSPIIFGSDLIGIIYYGTLNGINPPNLNNPISPIIKNLIDELNKNYHHHQCYQCYHQCYHHQCYQYKAKYEIFYETLDILNKGIYATQFFEFPVPFFRWINLISDDFRKLLYEKDKYSIKLLYIFSILCLYSGFYLNDEMNIWKDFIDWYINNQQQQQEEEAQEAQQGGQFEFSMDKKLYQLIILEKKRCDKFKDFAKFDL</sequence>
<dbReference type="SUPFAM" id="SSF57701">
    <property type="entry name" value="Zn2/Cys6 DNA-binding domain"/>
    <property type="match status" value="1"/>
</dbReference>
<feature type="domain" description="Zn(2)-C6 fungal-type" evidence="2">
    <location>
        <begin position="14"/>
        <end position="44"/>
    </location>
</feature>
<evidence type="ECO:0000313" key="3">
    <source>
        <dbReference type="CGD" id="CAL0000166876"/>
    </source>
</evidence>
<dbReference type="GO" id="GO:0008270">
    <property type="term" value="F:zinc ion binding"/>
    <property type="evidence" value="ECO:0007669"/>
    <property type="project" value="InterPro"/>
</dbReference>
<dbReference type="Gene3D" id="4.10.240.10">
    <property type="entry name" value="Zn(2)-C6 fungal-type DNA-binding domain"/>
    <property type="match status" value="1"/>
</dbReference>
<dbReference type="GO" id="GO:0000981">
    <property type="term" value="F:DNA-binding transcription factor activity, RNA polymerase II-specific"/>
    <property type="evidence" value="ECO:0007669"/>
    <property type="project" value="InterPro"/>
</dbReference>
<dbReference type="CGD" id="CAL0000166876">
    <property type="gene designation" value="Cd36_87120"/>
</dbReference>
<keyword evidence="1" id="KW-0812">Transmembrane</keyword>
<accession>B9WEU5</accession>
<dbReference type="Pfam" id="PF00172">
    <property type="entry name" value="Zn_clus"/>
    <property type="match status" value="1"/>
</dbReference>
<evidence type="ECO:0000259" key="2">
    <source>
        <dbReference type="PROSITE" id="PS50048"/>
    </source>
</evidence>
<dbReference type="InterPro" id="IPR036864">
    <property type="entry name" value="Zn2-C6_fun-type_DNA-bd_sf"/>
</dbReference>
<dbReference type="EMBL" id="FM992690">
    <property type="protein sequence ID" value="CAX43207.1"/>
    <property type="molecule type" value="Genomic_DNA"/>
</dbReference>
<dbReference type="VEuPathDB" id="FungiDB:CD36_87120"/>
<dbReference type="HOGENOM" id="CLU_034207_0_0_1"/>
<dbReference type="RefSeq" id="XP_002419612.1">
    <property type="nucleotide sequence ID" value="XM_002419567.1"/>
</dbReference>
<gene>
    <name evidence="3" type="ordered locus">Cd36_87120</name>
    <name evidence="4" type="ORF">CD36_87120</name>
</gene>
<proteinExistence type="predicted"/>
<dbReference type="GeneID" id="8046831"/>
<dbReference type="PANTHER" id="PTHR47657:SF7">
    <property type="entry name" value="STEROL REGULATORY ELEMENT-BINDING PROTEIN ECM22"/>
    <property type="match status" value="1"/>
</dbReference>
<dbReference type="OrthoDB" id="4023759at2759"/>
<dbReference type="CDD" id="cd00067">
    <property type="entry name" value="GAL4"/>
    <property type="match status" value="1"/>
</dbReference>
<evidence type="ECO:0000256" key="1">
    <source>
        <dbReference type="SAM" id="Phobius"/>
    </source>
</evidence>